<dbReference type="Pfam" id="PF13237">
    <property type="entry name" value="Fer4_10"/>
    <property type="match status" value="1"/>
</dbReference>
<dbReference type="GO" id="GO:0009055">
    <property type="term" value="F:electron transfer activity"/>
    <property type="evidence" value="ECO:0007669"/>
    <property type="project" value="InterPro"/>
</dbReference>
<dbReference type="eggNOG" id="COG4656">
    <property type="taxonomic scope" value="Bacteria"/>
</dbReference>
<proteinExistence type="predicted"/>
<accession>M1WNW2</accession>
<reference evidence="6" key="2">
    <citation type="journal article" date="2013" name="Stand. Genomic Sci.">
        <title>Complete genome sequence of Desulfocapsa sulfexigens, a marine deltaproteobacterium specialized in disproportionating inorganic sulfur compounds.</title>
        <authorList>
            <person name="Finster K.W."/>
            <person name="Kjeldsen K.U."/>
            <person name="Kube M."/>
            <person name="Reinhardt R."/>
            <person name="Mussmann M."/>
            <person name="Amann R."/>
            <person name="Schreiber L."/>
        </authorList>
    </citation>
    <scope>NUCLEOTIDE SEQUENCE [LARGE SCALE GENOMIC DNA]</scope>
    <source>
        <strain evidence="6">DSM 10523 / SB164P1</strain>
    </source>
</reference>
<dbReference type="GO" id="GO:0046872">
    <property type="term" value="F:metal ion binding"/>
    <property type="evidence" value="ECO:0007669"/>
    <property type="project" value="UniProtKB-KW"/>
</dbReference>
<dbReference type="InterPro" id="IPR017900">
    <property type="entry name" value="4Fe4S_Fe_S_CS"/>
</dbReference>
<dbReference type="SUPFAM" id="SSF46548">
    <property type="entry name" value="alpha-helical ferredoxin"/>
    <property type="match status" value="1"/>
</dbReference>
<dbReference type="Gene3D" id="3.30.70.20">
    <property type="match status" value="1"/>
</dbReference>
<protein>
    <submittedName>
        <fullName evidence="5">Putative Electron transport complex protein RnfC</fullName>
    </submittedName>
</protein>
<dbReference type="SUPFAM" id="SSF142019">
    <property type="entry name" value="Nqo1 FMN-binding domain-like"/>
    <property type="match status" value="1"/>
</dbReference>
<evidence type="ECO:0000256" key="3">
    <source>
        <dbReference type="ARBA" id="ARBA00023014"/>
    </source>
</evidence>
<dbReference type="EMBL" id="FO203427">
    <property type="protein sequence ID" value="CCH47824.1"/>
    <property type="molecule type" value="Genomic_DNA"/>
</dbReference>
<keyword evidence="3" id="KW-0411">Iron-sulfur</keyword>
<keyword evidence="1" id="KW-0479">Metal-binding</keyword>
<evidence type="ECO:0000256" key="2">
    <source>
        <dbReference type="ARBA" id="ARBA00023004"/>
    </source>
</evidence>
<dbReference type="AlphaFoldDB" id="M1WNW2"/>
<feature type="domain" description="4Fe-4S ferredoxin-type" evidence="4">
    <location>
        <begin position="279"/>
        <end position="300"/>
    </location>
</feature>
<dbReference type="PROSITE" id="PS51379">
    <property type="entry name" value="4FE4S_FER_2"/>
    <property type="match status" value="1"/>
</dbReference>
<dbReference type="InterPro" id="IPR037225">
    <property type="entry name" value="Nuo51_FMN-bd_sf"/>
</dbReference>
<dbReference type="GO" id="GO:0051539">
    <property type="term" value="F:4 iron, 4 sulfur cluster binding"/>
    <property type="evidence" value="ECO:0007669"/>
    <property type="project" value="InterPro"/>
</dbReference>
<evidence type="ECO:0000313" key="5">
    <source>
        <dbReference type="EMBL" id="CCH47824.1"/>
    </source>
</evidence>
<dbReference type="PANTHER" id="PTHR43034:SF2">
    <property type="entry name" value="ION-TRANSLOCATING OXIDOREDUCTASE COMPLEX SUBUNIT C"/>
    <property type="match status" value="1"/>
</dbReference>
<dbReference type="PATRIC" id="fig|879567.3.peg.608"/>
<dbReference type="HOGENOM" id="CLU_010808_6_0_7"/>
<evidence type="ECO:0000313" key="6">
    <source>
        <dbReference type="Proteomes" id="UP000011724"/>
    </source>
</evidence>
<dbReference type="RefSeq" id="WP_015413878.1">
    <property type="nucleotide sequence ID" value="NC_020409.1"/>
</dbReference>
<dbReference type="PROSITE" id="PS00198">
    <property type="entry name" value="4FE4S_FER_1"/>
    <property type="match status" value="1"/>
</dbReference>
<dbReference type="PANTHER" id="PTHR43034">
    <property type="entry name" value="ION-TRANSLOCATING OXIDOREDUCTASE COMPLEX SUBUNIT C"/>
    <property type="match status" value="1"/>
</dbReference>
<name>M1WNW2_PSEP2</name>
<dbReference type="InterPro" id="IPR017896">
    <property type="entry name" value="4Fe4S_Fe-S-bd"/>
</dbReference>
<organism evidence="5 6">
    <name type="scientific">Pseudodesulfovibrio piezophilus (strain DSM 21447 / JCM 15486 / C1TLV30)</name>
    <name type="common">Desulfovibrio piezophilus</name>
    <dbReference type="NCBI Taxonomy" id="1322246"/>
    <lineage>
        <taxon>Bacteria</taxon>
        <taxon>Pseudomonadati</taxon>
        <taxon>Thermodesulfobacteriota</taxon>
        <taxon>Desulfovibrionia</taxon>
        <taxon>Desulfovibrionales</taxon>
        <taxon>Desulfovibrionaceae</taxon>
    </lineage>
</organism>
<gene>
    <name evidence="5" type="ordered locus">BN4_10587</name>
</gene>
<reference evidence="5 6" key="1">
    <citation type="journal article" date="2013" name="PLoS ONE">
        <title>The first genomic and proteomic characterization of a deep-sea sulfate reducer: insights into the piezophilic lifestyle of Desulfovibrio piezophilus.</title>
        <authorList>
            <person name="Pradel N."/>
            <person name="Ji B."/>
            <person name="Gimenez G."/>
            <person name="Talla E."/>
            <person name="Lenoble P."/>
            <person name="Garel M."/>
            <person name="Tamburini C."/>
            <person name="Fourquet P."/>
            <person name="Lebrun R."/>
            <person name="Bertin P."/>
            <person name="Denis Y."/>
            <person name="Pophillat M."/>
            <person name="Barbe V."/>
            <person name="Ollivier B."/>
            <person name="Dolla A."/>
        </authorList>
    </citation>
    <scope>NUCLEOTIDE SEQUENCE [LARGE SCALE GENOMIC DNA]</scope>
    <source>
        <strain evidence="6">DSM 10523 / SB164P1</strain>
    </source>
</reference>
<keyword evidence="6" id="KW-1185">Reference proteome</keyword>
<dbReference type="STRING" id="1322246.BN4_10587"/>
<dbReference type="GO" id="GO:0016020">
    <property type="term" value="C:membrane"/>
    <property type="evidence" value="ECO:0007669"/>
    <property type="project" value="InterPro"/>
</dbReference>
<dbReference type="BioCyc" id="DPIE1322246:BN4_RS03025-MONOMER"/>
<dbReference type="KEGG" id="dpi:BN4_10587"/>
<dbReference type="OrthoDB" id="9767754at2"/>
<sequence>MNIQDILPIKQAEFTLMQYCPLVTCGQTVKRGQRLATSSIQGMGDIHSPVAGRVSHLDSFRIRITAEGNEEVDFTDLNKFKGQQLYKKLLELGADIPPIAEVETLIINSVDAEIGVLTRKELLVTSQAPLECGLEVIQTLYKPELTVMATLKGTSNSLGNLLCVEISDQYPAGLDPLVALAVTGIESPEKTLVVDLETLFHIGRIMETGLPLFETMVTIGKEAHIVPLGLAVGDILEHFGEKLVDHDRIVLGGALRGAAAASATQGVDRKTNAITLIRTPVPIALDAACVGCGECVRHCPARLDPAMITSYAEFGLYEKAAEEFVNTCFECGLCGFFCIAHRPMLQYIRLAKKELALGTVKSREEGAL</sequence>
<dbReference type="Proteomes" id="UP000011724">
    <property type="component" value="Chromosome"/>
</dbReference>
<keyword evidence="2" id="KW-0408">Iron</keyword>
<evidence type="ECO:0000259" key="4">
    <source>
        <dbReference type="PROSITE" id="PS51379"/>
    </source>
</evidence>
<dbReference type="InterPro" id="IPR010208">
    <property type="entry name" value="Ion_transpt_RnfC/RsxC"/>
</dbReference>
<evidence type="ECO:0000256" key="1">
    <source>
        <dbReference type="ARBA" id="ARBA00022723"/>
    </source>
</evidence>